<sequence length="966" mass="107783">MKKFFITMVVLLLSLGELWAQQVSVSGSLQDGQTKTPLIGATVVLIPQQDTSRKLFGITDAQGHFQIGNLTNGNYRLNISYLGYQSLQRSISIEKNQSLNVGVLYLQPTKTMLQEVKVVGQVPPSQMKGDTVEYNAQAYKTNPNATAEDLVGKMPGIIVNSDGSVTAHGETVQKVLVDGKPFFGDDPTTALRNLPAEIVDKVEVFDKMSDQAQFTGFDDGNTQKTINIVTRADRRNGQFGKLYAGYGTDSRYSLGGNINFFNGDRRISLIGMSNNVNQQNFAFQDLLGVTGGGGGFGGGRGGGYRGAGGIGNFLVGQQNGIVTTNSIGLNYSDDWGKKITVTGSYFFNTSHNNNQQTIDRTYFVSQNANQLYHENDLSSSTNYNHRFNLRMEYQINDKNSLIFTPSFNTQEYNGSSTVAGAYYTPDSVMISQTNTQRNSHNTGYNFSDNLLWRHAFNKKGRTLSVNLSTSLSEKNATNLLLANNSYFKDPSNLFDTTNQQSVLHSHTQQIGTTLDYTEPIGQKSQLLLTYNTSYTTGESDKNTYQFDPLKQQYTNLDTGLTNNYKSYYTANQFGASYRYRANNNLFFTAGLSYQIANLEGDRTFPMNTIIKRNFYNLLGNAMMRYRIGNTRNLRVFFRTSTNAPSISQLQDVVDNSNPLQLTTGNPDLKQETTQSLFVRYSAVNTDKNKMFFAFLGVQQTQNNITNATITATQDSVLAHGVILNKGSQLTYPVNLNGYWSIRSFATLGLPLKFMKSNLNLSGGINFSRTPGLVNNQKNYANNFGVTFPIVISSNISENLDFTLSYTPNYNIVKNSIQPNLNSNYFSNAASARINWIFWKGFELDNNITYQKYSGLGETYDKPYLLWNASIGKHFFKNQNGELQLTVFDLLKQNRSINRNVTETYIENSTTSVLQQYFLLTFTYNLRNFKGAVPQQSPRDRMFMFPGMRPPGGGPPPGGGMMHPPED</sequence>
<organism evidence="6 7">
    <name type="scientific">Thermoflavifilum thermophilum</name>
    <dbReference type="NCBI Taxonomy" id="1393122"/>
    <lineage>
        <taxon>Bacteria</taxon>
        <taxon>Pseudomonadati</taxon>
        <taxon>Bacteroidota</taxon>
        <taxon>Chitinophagia</taxon>
        <taxon>Chitinophagales</taxon>
        <taxon>Chitinophagaceae</taxon>
        <taxon>Thermoflavifilum</taxon>
    </lineage>
</organism>
<dbReference type="RefSeq" id="WP_177224149.1">
    <property type="nucleotide sequence ID" value="NZ_FPCJ01000001.1"/>
</dbReference>
<keyword evidence="3" id="KW-0998">Cell outer membrane</keyword>
<dbReference type="Gene3D" id="2.40.170.20">
    <property type="entry name" value="TonB-dependent receptor, beta-barrel domain"/>
    <property type="match status" value="1"/>
</dbReference>
<dbReference type="InterPro" id="IPR041700">
    <property type="entry name" value="OMP_b-brl_3"/>
</dbReference>
<dbReference type="Pfam" id="PF14905">
    <property type="entry name" value="OMP_b-brl_3"/>
    <property type="match status" value="1"/>
</dbReference>
<dbReference type="Gene3D" id="2.60.40.1120">
    <property type="entry name" value="Carboxypeptidase-like, regulatory domain"/>
    <property type="match status" value="1"/>
</dbReference>
<dbReference type="Proteomes" id="UP000199537">
    <property type="component" value="Unassembled WGS sequence"/>
</dbReference>
<evidence type="ECO:0000313" key="6">
    <source>
        <dbReference type="EMBL" id="SFV32846.1"/>
    </source>
</evidence>
<dbReference type="EMBL" id="FPCJ01000001">
    <property type="protein sequence ID" value="SFV32846.1"/>
    <property type="molecule type" value="Genomic_DNA"/>
</dbReference>
<dbReference type="SUPFAM" id="SSF49464">
    <property type="entry name" value="Carboxypeptidase regulatory domain-like"/>
    <property type="match status" value="1"/>
</dbReference>
<evidence type="ECO:0000256" key="3">
    <source>
        <dbReference type="ARBA" id="ARBA00023237"/>
    </source>
</evidence>
<name>A0A1I7NE74_9BACT</name>
<keyword evidence="4" id="KW-0732">Signal</keyword>
<evidence type="ECO:0000256" key="2">
    <source>
        <dbReference type="ARBA" id="ARBA00023136"/>
    </source>
</evidence>
<accession>A0A1I7NE74</accession>
<dbReference type="GO" id="GO:0009279">
    <property type="term" value="C:cell outer membrane"/>
    <property type="evidence" value="ECO:0007669"/>
    <property type="project" value="UniProtKB-SubCell"/>
</dbReference>
<feature type="domain" description="Outer membrane protein beta-barrel" evidence="5">
    <location>
        <begin position="454"/>
        <end position="923"/>
    </location>
</feature>
<dbReference type="SUPFAM" id="SSF56935">
    <property type="entry name" value="Porins"/>
    <property type="match status" value="1"/>
</dbReference>
<evidence type="ECO:0000313" key="7">
    <source>
        <dbReference type="Proteomes" id="UP000199537"/>
    </source>
</evidence>
<reference evidence="7" key="1">
    <citation type="submission" date="2016-10" db="EMBL/GenBank/DDBJ databases">
        <authorList>
            <person name="Varghese N."/>
            <person name="Submissions S."/>
        </authorList>
    </citation>
    <scope>NUCLEOTIDE SEQUENCE [LARGE SCALE GENOMIC DNA]</scope>
    <source>
        <strain evidence="7">DSM 14807</strain>
    </source>
</reference>
<dbReference type="InterPro" id="IPR008969">
    <property type="entry name" value="CarboxyPept-like_regulatory"/>
</dbReference>
<comment type="subcellular location">
    <subcellularLocation>
        <location evidence="1">Cell outer membrane</location>
    </subcellularLocation>
</comment>
<dbReference type="InterPro" id="IPR036942">
    <property type="entry name" value="Beta-barrel_TonB_sf"/>
</dbReference>
<feature type="chain" id="PRO_5011436858" evidence="4">
    <location>
        <begin position="21"/>
        <end position="966"/>
    </location>
</feature>
<keyword evidence="7" id="KW-1185">Reference proteome</keyword>
<gene>
    <name evidence="6" type="ORF">SAMN05660895_1476</name>
</gene>
<keyword evidence="2" id="KW-0472">Membrane</keyword>
<keyword evidence="6" id="KW-0675">Receptor</keyword>
<dbReference type="AlphaFoldDB" id="A0A1I7NE74"/>
<dbReference type="STRING" id="1393122.SAMN05660895_1476"/>
<proteinExistence type="predicted"/>
<evidence type="ECO:0000256" key="1">
    <source>
        <dbReference type="ARBA" id="ARBA00004442"/>
    </source>
</evidence>
<protein>
    <submittedName>
        <fullName evidence="6">Outer membrane receptor proteins, mostly Fe transport</fullName>
    </submittedName>
</protein>
<feature type="signal peptide" evidence="4">
    <location>
        <begin position="1"/>
        <end position="20"/>
    </location>
</feature>
<dbReference type="Pfam" id="PF13715">
    <property type="entry name" value="CarbopepD_reg_2"/>
    <property type="match status" value="1"/>
</dbReference>
<evidence type="ECO:0000259" key="5">
    <source>
        <dbReference type="Pfam" id="PF14905"/>
    </source>
</evidence>
<evidence type="ECO:0000256" key="4">
    <source>
        <dbReference type="SAM" id="SignalP"/>
    </source>
</evidence>